<dbReference type="EMBL" id="BDQX01000306">
    <property type="protein sequence ID" value="GBG10282.1"/>
    <property type="molecule type" value="Genomic_DNA"/>
</dbReference>
<dbReference type="Gene3D" id="3.10.620.30">
    <property type="match status" value="1"/>
</dbReference>
<evidence type="ECO:0000313" key="3">
    <source>
        <dbReference type="EMBL" id="GBG10282.1"/>
    </source>
</evidence>
<evidence type="ECO:0000259" key="2">
    <source>
        <dbReference type="SMART" id="SM00460"/>
    </source>
</evidence>
<sequence>MRKFIMMVVSVFVLFTSVQAVSAADAGAAWLDTSALAQGIVKVTYDVKPKVKMKVMIAKGKENYTYSLATGRVTETLPLQLGNGEYKIMLLENISGTSYKAVKQQAVTLNLKDEKVVYLNSVQNVSWTSTSQAIAKAKELAKGKTTDEEKAKAVYNYIIANIAYDKVLADTVTSDYLPSIDKTLASKKAICYGYASTYAAMLRSLDIPTKLVMGDSDYVDVYHAWNEVYLNGKWVIVDTTVDAGIKQSNKATVFAKDATKYTKTKQY</sequence>
<reference evidence="3 4" key="1">
    <citation type="submission" date="2017-08" db="EMBL/GenBank/DDBJ databases">
        <title>Substantial Increase in Enzyme Production by Combined Drug-Resistance Mutations in Paenibacillus agaridevorans.</title>
        <authorList>
            <person name="Tanaka Y."/>
            <person name="Funane K."/>
            <person name="Hosaka T."/>
            <person name="Shiwa Y."/>
            <person name="Fujita N."/>
            <person name="Miyazaki T."/>
            <person name="Yoshikawa H."/>
            <person name="Murakami K."/>
            <person name="Kasahara K."/>
            <person name="Inaoka T."/>
            <person name="Hiraga Y."/>
            <person name="Ochi K."/>
        </authorList>
    </citation>
    <scope>NUCLEOTIDE SEQUENCE [LARGE SCALE GENOMIC DNA]</scope>
    <source>
        <strain evidence="3 4">T-3040</strain>
    </source>
</reference>
<protein>
    <submittedName>
        <fullName evidence="3">Transglutaminase</fullName>
    </submittedName>
</protein>
<evidence type="ECO:0000256" key="1">
    <source>
        <dbReference type="SAM" id="SignalP"/>
    </source>
</evidence>
<dbReference type="InterPro" id="IPR002931">
    <property type="entry name" value="Transglutaminase-like"/>
</dbReference>
<feature type="domain" description="Transglutaminase-like" evidence="2">
    <location>
        <begin position="183"/>
        <end position="241"/>
    </location>
</feature>
<dbReference type="RefSeq" id="WP_108994816.1">
    <property type="nucleotide sequence ID" value="NZ_BDQX01000306.1"/>
</dbReference>
<dbReference type="SMART" id="SM00460">
    <property type="entry name" value="TGc"/>
    <property type="match status" value="1"/>
</dbReference>
<dbReference type="Pfam" id="PF01841">
    <property type="entry name" value="Transglut_core"/>
    <property type="match status" value="1"/>
</dbReference>
<proteinExistence type="predicted"/>
<feature type="signal peptide" evidence="1">
    <location>
        <begin position="1"/>
        <end position="23"/>
    </location>
</feature>
<dbReference type="Proteomes" id="UP000245202">
    <property type="component" value="Unassembled WGS sequence"/>
</dbReference>
<keyword evidence="1" id="KW-0732">Signal</keyword>
<organism evidence="3 4">
    <name type="scientific">Paenibacillus agaridevorans</name>
    <dbReference type="NCBI Taxonomy" id="171404"/>
    <lineage>
        <taxon>Bacteria</taxon>
        <taxon>Bacillati</taxon>
        <taxon>Bacillota</taxon>
        <taxon>Bacilli</taxon>
        <taxon>Bacillales</taxon>
        <taxon>Paenibacillaceae</taxon>
        <taxon>Paenibacillus</taxon>
    </lineage>
</organism>
<evidence type="ECO:0000313" key="4">
    <source>
        <dbReference type="Proteomes" id="UP000245202"/>
    </source>
</evidence>
<accession>A0A2R5EUB5</accession>
<name>A0A2R5EUB5_9BACL</name>
<dbReference type="PANTHER" id="PTHR33490">
    <property type="entry name" value="BLR5614 PROTEIN-RELATED"/>
    <property type="match status" value="1"/>
</dbReference>
<dbReference type="PANTHER" id="PTHR33490:SF3">
    <property type="entry name" value="CONSERVED INTEGRAL MEMBRANE PROTEIN"/>
    <property type="match status" value="1"/>
</dbReference>
<dbReference type="AlphaFoldDB" id="A0A2R5EUB5"/>
<dbReference type="InterPro" id="IPR038765">
    <property type="entry name" value="Papain-like_cys_pep_sf"/>
</dbReference>
<gene>
    <name evidence="3" type="ORF">PAT3040_05004</name>
</gene>
<dbReference type="SUPFAM" id="SSF54001">
    <property type="entry name" value="Cysteine proteinases"/>
    <property type="match status" value="1"/>
</dbReference>
<comment type="caution">
    <text evidence="3">The sequence shown here is derived from an EMBL/GenBank/DDBJ whole genome shotgun (WGS) entry which is preliminary data.</text>
</comment>
<feature type="chain" id="PRO_5015325481" evidence="1">
    <location>
        <begin position="24"/>
        <end position="267"/>
    </location>
</feature>
<keyword evidence="4" id="KW-1185">Reference proteome</keyword>